<dbReference type="PIRSF" id="PIRSF001267">
    <property type="entry name" value="Pyrophosphatase_GppA_Ppx"/>
    <property type="match status" value="1"/>
</dbReference>
<dbReference type="InterPro" id="IPR050273">
    <property type="entry name" value="GppA/Ppx_hydrolase"/>
</dbReference>
<dbReference type="Proteomes" id="UP001310248">
    <property type="component" value="Unassembled WGS sequence"/>
</dbReference>
<dbReference type="Gene3D" id="3.30.420.150">
    <property type="entry name" value="Exopolyphosphatase. Domain 2"/>
    <property type="match status" value="1"/>
</dbReference>
<keyword evidence="1" id="KW-0378">Hydrolase</keyword>
<dbReference type="Pfam" id="PF02541">
    <property type="entry name" value="Ppx-GppA"/>
    <property type="match status" value="1"/>
</dbReference>
<proteinExistence type="predicted"/>
<dbReference type="EMBL" id="JAYDYW010000008">
    <property type="protein sequence ID" value="MEE1674542.1"/>
    <property type="molecule type" value="Genomic_DNA"/>
</dbReference>
<feature type="domain" description="Ppx/GppA phosphatase C-terminal" evidence="3">
    <location>
        <begin position="316"/>
        <end position="486"/>
    </location>
</feature>
<dbReference type="Gene3D" id="3.30.420.40">
    <property type="match status" value="1"/>
</dbReference>
<dbReference type="SUPFAM" id="SSF53067">
    <property type="entry name" value="Actin-like ATPase domain"/>
    <property type="match status" value="2"/>
</dbReference>
<evidence type="ECO:0000313" key="4">
    <source>
        <dbReference type="EMBL" id="MEE1674542.1"/>
    </source>
</evidence>
<name>A0ABU7G561_9ALTE</name>
<dbReference type="InterPro" id="IPR048950">
    <property type="entry name" value="Ppx_GppA_C"/>
</dbReference>
<dbReference type="RefSeq" id="WP_329775634.1">
    <property type="nucleotide sequence ID" value="NZ_JAYDYW010000008.1"/>
</dbReference>
<gene>
    <name evidence="4" type="ORF">SNR37_003985</name>
</gene>
<protein>
    <submittedName>
        <fullName evidence="4">Ppx/GppA phosphatase family protein</fullName>
    </submittedName>
</protein>
<sequence>MFNLSRLLSPKTQQLAALDLGSNSFHLIIADWEDGELKVRDKVKEMVRLGWGLQDDGSLDAAAWNRAQACLERFGERLREFKPGSVRVVGTKTLRSIIDSNVFLQAAEQRLGHPVEVISGEEEARLIYLGVAHYMAPTNGPRMVIDIGGGSTEVTLGEGMELKLKESLDMGCVSITKRFFKNGRVTKNRLLKASVYCSQQLLPVADDFIEHSWNECLGASGTIKAVAKVCLENQFCDGEIQLKGLDAIIERYLEAGECNIPLKGLSLERQPVFLGGVVVLQALFQALNIETMHAAESALREGLLYELKGRLEHSDIRPASVQKLAERYHVDNQFSGRVDATCQLLLNQVAETWSLDEVETTKLLNWASQLFLVGLDVAHSDYHKHGAYIVEHVDLAGFSRIEQQQLAALVLAHRKRIPVKQFPMDNADLLKACLIIRLSVIFNRGKRRQTLPELQFRAAGQQMSLLLDQTWLQNNPLTRADLENEQQYLSQIDYKLDIIEL</sequence>
<evidence type="ECO:0000256" key="1">
    <source>
        <dbReference type="ARBA" id="ARBA00022801"/>
    </source>
</evidence>
<evidence type="ECO:0000313" key="5">
    <source>
        <dbReference type="Proteomes" id="UP001310248"/>
    </source>
</evidence>
<feature type="domain" description="Ppx/GppA phosphatase N-terminal" evidence="2">
    <location>
        <begin position="29"/>
        <end position="307"/>
    </location>
</feature>
<evidence type="ECO:0000259" key="2">
    <source>
        <dbReference type="Pfam" id="PF02541"/>
    </source>
</evidence>
<reference evidence="5" key="1">
    <citation type="submission" date="2023-07" db="EMBL/GenBank/DDBJ databases">
        <title>Draft genome sequence of Agarivorans aestuarii strain ZMCS4, a CAZymes producing bacteria isolated from the marine brown algae Clodostephus spongiosus.</title>
        <authorList>
            <person name="Lorente B."/>
            <person name="Cabral C."/>
            <person name="Frias J."/>
            <person name="Faria J."/>
            <person name="Toubarro D."/>
        </authorList>
    </citation>
    <scope>NUCLEOTIDE SEQUENCE [LARGE SCALE GENOMIC DNA]</scope>
    <source>
        <strain evidence="5">ZMCS4</strain>
    </source>
</reference>
<dbReference type="InterPro" id="IPR003695">
    <property type="entry name" value="Ppx_GppA_N"/>
</dbReference>
<dbReference type="CDD" id="cd24053">
    <property type="entry name" value="ASKHA_NBD_EcPPX-GppA-like"/>
    <property type="match status" value="1"/>
</dbReference>
<comment type="caution">
    <text evidence="4">The sequence shown here is derived from an EMBL/GenBank/DDBJ whole genome shotgun (WGS) entry which is preliminary data.</text>
</comment>
<accession>A0ABU7G561</accession>
<dbReference type="InterPro" id="IPR043129">
    <property type="entry name" value="ATPase_NBD"/>
</dbReference>
<dbReference type="SUPFAM" id="SSF109604">
    <property type="entry name" value="HD-domain/PDEase-like"/>
    <property type="match status" value="1"/>
</dbReference>
<dbReference type="Gene3D" id="1.10.3210.10">
    <property type="entry name" value="Hypothetical protein af1432"/>
    <property type="match status" value="1"/>
</dbReference>
<evidence type="ECO:0000259" key="3">
    <source>
        <dbReference type="Pfam" id="PF21447"/>
    </source>
</evidence>
<organism evidence="4 5">
    <name type="scientific">Agarivorans aestuarii</name>
    <dbReference type="NCBI Taxonomy" id="1563703"/>
    <lineage>
        <taxon>Bacteria</taxon>
        <taxon>Pseudomonadati</taxon>
        <taxon>Pseudomonadota</taxon>
        <taxon>Gammaproteobacteria</taxon>
        <taxon>Alteromonadales</taxon>
        <taxon>Alteromonadaceae</taxon>
        <taxon>Agarivorans</taxon>
    </lineage>
</organism>
<dbReference type="Pfam" id="PF21447">
    <property type="entry name" value="Ppx-GppA_III"/>
    <property type="match status" value="1"/>
</dbReference>
<dbReference type="InterPro" id="IPR030673">
    <property type="entry name" value="PyroPPase_GppA_Ppx"/>
</dbReference>
<dbReference type="PANTHER" id="PTHR30005">
    <property type="entry name" value="EXOPOLYPHOSPHATASE"/>
    <property type="match status" value="1"/>
</dbReference>
<dbReference type="PANTHER" id="PTHR30005:SF14">
    <property type="entry name" value="EXOPOLYPHOSPHATASE"/>
    <property type="match status" value="1"/>
</dbReference>
<keyword evidence="5" id="KW-1185">Reference proteome</keyword>